<organism evidence="8 9">
    <name type="scientific">Fragilariopsis cylindrus CCMP1102</name>
    <dbReference type="NCBI Taxonomy" id="635003"/>
    <lineage>
        <taxon>Eukaryota</taxon>
        <taxon>Sar</taxon>
        <taxon>Stramenopiles</taxon>
        <taxon>Ochrophyta</taxon>
        <taxon>Bacillariophyta</taxon>
        <taxon>Bacillariophyceae</taxon>
        <taxon>Bacillariophycidae</taxon>
        <taxon>Bacillariales</taxon>
        <taxon>Bacillariaceae</taxon>
        <taxon>Fragilariopsis</taxon>
    </lineage>
</organism>
<comment type="function">
    <text evidence="6">Methylates the carboxyl group of the C-terminal leucine residue of protein phosphatase 2A catalytic subunits to form alpha-leucine ester residues.</text>
</comment>
<comment type="catalytic activity">
    <reaction evidence="1 6">
        <text>[phosphatase 2A protein]-C-terminal L-leucine + S-adenosyl-L-methionine = [phosphatase 2A protein]-C-terminal L-leucine methyl ester + S-adenosyl-L-homocysteine</text>
        <dbReference type="Rhea" id="RHEA:48544"/>
        <dbReference type="Rhea" id="RHEA-COMP:12134"/>
        <dbReference type="Rhea" id="RHEA-COMP:12135"/>
        <dbReference type="ChEBI" id="CHEBI:57856"/>
        <dbReference type="ChEBI" id="CHEBI:59789"/>
        <dbReference type="ChEBI" id="CHEBI:90516"/>
        <dbReference type="ChEBI" id="CHEBI:90517"/>
        <dbReference type="EC" id="2.1.1.233"/>
    </reaction>
</comment>
<dbReference type="AlphaFoldDB" id="A0A1E7F5P5"/>
<protein>
    <recommendedName>
        <fullName evidence="6">Leucine carboxyl methyltransferase 1</fullName>
        <ecNumber evidence="6">2.1.1.233</ecNumber>
    </recommendedName>
</protein>
<dbReference type="GO" id="GO:0032259">
    <property type="term" value="P:methylation"/>
    <property type="evidence" value="ECO:0007669"/>
    <property type="project" value="UniProtKB-KW"/>
</dbReference>
<dbReference type="KEGG" id="fcy:FRACYDRAFT_269772"/>
<dbReference type="FunCoup" id="A0A1E7F5P5">
    <property type="interactions" value="339"/>
</dbReference>
<dbReference type="EC" id="2.1.1.233" evidence="6"/>
<dbReference type="PANTHER" id="PTHR13600">
    <property type="entry name" value="LEUCINE CARBOXYL METHYLTRANSFERASE"/>
    <property type="match status" value="1"/>
</dbReference>
<dbReference type="PIRSF" id="PIRSF016305">
    <property type="entry name" value="LCM_mtfrase"/>
    <property type="match status" value="1"/>
</dbReference>
<keyword evidence="9" id="KW-1185">Reference proteome</keyword>
<keyword evidence="3 6" id="KW-0489">Methyltransferase</keyword>
<keyword evidence="5 6" id="KW-0949">S-adenosyl-L-methionine</keyword>
<evidence type="ECO:0000313" key="9">
    <source>
        <dbReference type="Proteomes" id="UP000095751"/>
    </source>
</evidence>
<proteinExistence type="inferred from homology"/>
<sequence>MSSLTPSNLILDRPVKATADDAMVAKLATTHSGYYVDPFLDAMIRNPVVGATGRERPAGAAFNQNIHMGRRRTIQPIIKRGTHARVCVMDRAISTFLKTTTTTQTKNIQIVNLGCGKDTSYFRYRNGNIMGMEREDEQDEMKMTSPEEKRAAAAAAAQEHMEHEHEYEYDKQVHWYEVDHKSVIKEKASLIQNSNLLSSYCPQLIKTKNGYECKSTTSSSTSYHLVGHDLRESPAKLLEKLKLDPTVPTLYIMECVSMYVPILASKKLLQAISVSADNTFFACYEPILDSHSSSSNSNNSSSDPFGRVMEQNLVKIGVASPECCLLQTRTLQDQLEKLIECGFVRAVGCDMWSAYETIVTDDQRKRANQSEFLDEYEEWVLIMRHYCFVVARGGRSPDQHQHNQENIIDLTTILDHKEEKSSSLGWMLGKCLELEKSKE</sequence>
<feature type="binding site" evidence="7">
    <location>
        <begin position="229"/>
        <end position="230"/>
    </location>
    <ligand>
        <name>S-adenosyl-L-methionine</name>
        <dbReference type="ChEBI" id="CHEBI:59789"/>
    </ligand>
</feature>
<evidence type="ECO:0000313" key="8">
    <source>
        <dbReference type="EMBL" id="OEU13325.1"/>
    </source>
</evidence>
<dbReference type="EMBL" id="KV784361">
    <property type="protein sequence ID" value="OEU13325.1"/>
    <property type="molecule type" value="Genomic_DNA"/>
</dbReference>
<dbReference type="InterPro" id="IPR007213">
    <property type="entry name" value="Ppm1/Ppm2/Tcmp"/>
</dbReference>
<accession>A0A1E7F5P5</accession>
<evidence type="ECO:0000256" key="7">
    <source>
        <dbReference type="PIRSR" id="PIRSR016305-1"/>
    </source>
</evidence>
<dbReference type="Pfam" id="PF04072">
    <property type="entry name" value="LCM"/>
    <property type="match status" value="2"/>
</dbReference>
<dbReference type="SUPFAM" id="SSF53335">
    <property type="entry name" value="S-adenosyl-L-methionine-dependent methyltransferases"/>
    <property type="match status" value="1"/>
</dbReference>
<dbReference type="OrthoDB" id="203237at2759"/>
<feature type="binding site" evidence="7">
    <location>
        <position position="85"/>
    </location>
    <ligand>
        <name>S-adenosyl-L-methionine</name>
        <dbReference type="ChEBI" id="CHEBI:59789"/>
    </ligand>
</feature>
<comment type="similarity">
    <text evidence="2 6">Belongs to the methyltransferase superfamily. LCMT family.</text>
</comment>
<evidence type="ECO:0000256" key="6">
    <source>
        <dbReference type="PIRNR" id="PIRNR016305"/>
    </source>
</evidence>
<evidence type="ECO:0000256" key="3">
    <source>
        <dbReference type="ARBA" id="ARBA00022603"/>
    </source>
</evidence>
<dbReference type="Proteomes" id="UP000095751">
    <property type="component" value="Unassembled WGS sequence"/>
</dbReference>
<keyword evidence="4 6" id="KW-0808">Transferase</keyword>
<dbReference type="InterPro" id="IPR016651">
    <property type="entry name" value="LCMT1"/>
</dbReference>
<evidence type="ECO:0000256" key="1">
    <source>
        <dbReference type="ARBA" id="ARBA00000724"/>
    </source>
</evidence>
<evidence type="ECO:0000256" key="2">
    <source>
        <dbReference type="ARBA" id="ARBA00010703"/>
    </source>
</evidence>
<dbReference type="InterPro" id="IPR029063">
    <property type="entry name" value="SAM-dependent_MTases_sf"/>
</dbReference>
<evidence type="ECO:0000256" key="5">
    <source>
        <dbReference type="ARBA" id="ARBA00022691"/>
    </source>
</evidence>
<feature type="binding site" evidence="7">
    <location>
        <position position="254"/>
    </location>
    <ligand>
        <name>S-adenosyl-L-methionine</name>
        <dbReference type="ChEBI" id="CHEBI:59789"/>
    </ligand>
</feature>
<dbReference type="PANTHER" id="PTHR13600:SF21">
    <property type="entry name" value="LEUCINE CARBOXYL METHYLTRANSFERASE 1"/>
    <property type="match status" value="1"/>
</dbReference>
<evidence type="ECO:0000256" key="4">
    <source>
        <dbReference type="ARBA" id="ARBA00022679"/>
    </source>
</evidence>
<name>A0A1E7F5P5_9STRA</name>
<dbReference type="GO" id="GO:0018423">
    <property type="term" value="F:protein C-terminal leucine carboxyl O-methyltransferase activity"/>
    <property type="evidence" value="ECO:0007669"/>
    <property type="project" value="UniProtKB-EC"/>
</dbReference>
<dbReference type="Gene3D" id="3.40.50.150">
    <property type="entry name" value="Vaccinia Virus protein VP39"/>
    <property type="match status" value="1"/>
</dbReference>
<gene>
    <name evidence="8" type="ORF">FRACYDRAFT_269772</name>
</gene>
<feature type="binding site" evidence="7">
    <location>
        <position position="114"/>
    </location>
    <ligand>
        <name>S-adenosyl-L-methionine</name>
        <dbReference type="ChEBI" id="CHEBI:59789"/>
    </ligand>
</feature>
<reference evidence="8 9" key="1">
    <citation type="submission" date="2016-09" db="EMBL/GenBank/DDBJ databases">
        <title>Extensive genetic diversity and differential bi-allelic expression allows diatom success in the polar Southern Ocean.</title>
        <authorList>
            <consortium name="DOE Joint Genome Institute"/>
            <person name="Mock T."/>
            <person name="Otillar R.P."/>
            <person name="Strauss J."/>
            <person name="Dupont C."/>
            <person name="Frickenhaus S."/>
            <person name="Maumus F."/>
            <person name="Mcmullan M."/>
            <person name="Sanges R."/>
            <person name="Schmutz J."/>
            <person name="Toseland A."/>
            <person name="Valas R."/>
            <person name="Veluchamy A."/>
            <person name="Ward B.J."/>
            <person name="Allen A."/>
            <person name="Barry K."/>
            <person name="Falciatore A."/>
            <person name="Ferrante M."/>
            <person name="Fortunato A.E."/>
            <person name="Gloeckner G."/>
            <person name="Gruber A."/>
            <person name="Hipkin R."/>
            <person name="Janech M."/>
            <person name="Kroth P."/>
            <person name="Leese F."/>
            <person name="Lindquist E."/>
            <person name="Lyon B.R."/>
            <person name="Martin J."/>
            <person name="Mayer C."/>
            <person name="Parker M."/>
            <person name="Quesneville H."/>
            <person name="Raymond J."/>
            <person name="Uhlig C."/>
            <person name="Valentin K.U."/>
            <person name="Worden A.Z."/>
            <person name="Armbrust E.V."/>
            <person name="Bowler C."/>
            <person name="Green B."/>
            <person name="Moulton V."/>
            <person name="Van Oosterhout C."/>
            <person name="Grigoriev I."/>
        </authorList>
    </citation>
    <scope>NUCLEOTIDE SEQUENCE [LARGE SCALE GENOMIC DNA]</scope>
    <source>
        <strain evidence="8 9">CCMP1102</strain>
    </source>
</reference>
<dbReference type="InParanoid" id="A0A1E7F5P5"/>